<evidence type="ECO:0000313" key="1">
    <source>
        <dbReference type="EMBL" id="QEE12706.1"/>
    </source>
</evidence>
<reference evidence="2" key="1">
    <citation type="submission" date="2019-07" db="EMBL/GenBank/DDBJ databases">
        <title>Bartonella kosoyii sp. nov. and Bartonella krasnovii sp. nov., two novel members of the Bartonella elizabethae complex sensu lato, isolated from black rats and wild desert rodent-fleas.</title>
        <authorList>
            <person name="Gutierrez R."/>
            <person name="Shalit T."/>
            <person name="Markus B."/>
            <person name="Yuan C."/>
            <person name="Nachum-Biala Y."/>
            <person name="Elad D."/>
            <person name="Harrus S."/>
        </authorList>
    </citation>
    <scope>NUCLEOTIDE SEQUENCE [LARGE SCALE GENOMIC DNA]</scope>
    <source>
        <strain evidence="2">OE 1-1</strain>
    </source>
</reference>
<evidence type="ECO:0000313" key="2">
    <source>
        <dbReference type="Proteomes" id="UP000321311"/>
    </source>
</evidence>
<gene>
    <name evidence="1" type="ORF">D1092_07030</name>
</gene>
<sequence>MKNTCQWRGAGGRVPEEVCAGGYVLEACVLEGRVLEGCGVGGVCAGGGAVLEGRVLEGRVLEGAWCWRGYVLEGNISYSKMFVEFTRGIFDVFYLMKCILGLFYQ</sequence>
<accession>A0A5B9D2B9</accession>
<protein>
    <submittedName>
        <fullName evidence="1">Uncharacterized protein</fullName>
    </submittedName>
</protein>
<dbReference type="KEGG" id="barn:D1092_07030"/>
<organism evidence="1 2">
    <name type="scientific">Bartonella krasnovii</name>
    <dbReference type="NCBI Taxonomy" id="2267275"/>
    <lineage>
        <taxon>Bacteria</taxon>
        <taxon>Pseudomonadati</taxon>
        <taxon>Pseudomonadota</taxon>
        <taxon>Alphaproteobacteria</taxon>
        <taxon>Hyphomicrobiales</taxon>
        <taxon>Bartonellaceae</taxon>
        <taxon>Bartonella</taxon>
    </lineage>
</organism>
<dbReference type="EMBL" id="CP031844">
    <property type="protein sequence ID" value="QEE12706.1"/>
    <property type="molecule type" value="Genomic_DNA"/>
</dbReference>
<proteinExistence type="predicted"/>
<dbReference type="AlphaFoldDB" id="A0A5B9D2B9"/>
<dbReference type="RefSeq" id="WP_148255682.1">
    <property type="nucleotide sequence ID" value="NZ_CP093038.1"/>
</dbReference>
<dbReference type="Proteomes" id="UP000321311">
    <property type="component" value="Chromosome"/>
</dbReference>
<name>A0A5B9D2B9_9HYPH</name>